<evidence type="ECO:0000313" key="5">
    <source>
        <dbReference type="EMBL" id="AUW95135.1"/>
    </source>
</evidence>
<sequence length="182" mass="20284">MVADIIAPDLKILFVGYNPGIYSDKFQHHFAGPGNLFWALLADSQLTPYRLSPEEDQTLLLFGLGITNIVERMTPGSADLTPDELAQGGKVLAAKIARFAPRVVCFLGKDIYRAVYGIKRTQTVAWGYQSPGRFVAPNPSSRSTLPYGVRLQHFRALANLTRYGPDPHAFRRGWKSDWPHQA</sequence>
<keyword evidence="3" id="KW-0234">DNA repair</keyword>
<dbReference type="SUPFAM" id="SSF52141">
    <property type="entry name" value="Uracil-DNA glycosylase-like"/>
    <property type="match status" value="1"/>
</dbReference>
<evidence type="ECO:0000256" key="3">
    <source>
        <dbReference type="ARBA" id="ARBA00023204"/>
    </source>
</evidence>
<dbReference type="SMART" id="SM00987">
    <property type="entry name" value="UreE_C"/>
    <property type="match status" value="1"/>
</dbReference>
<protein>
    <submittedName>
        <fullName evidence="5">DNA glycosylase</fullName>
    </submittedName>
</protein>
<dbReference type="Gene3D" id="3.40.470.10">
    <property type="entry name" value="Uracil-DNA glycosylase-like domain"/>
    <property type="match status" value="1"/>
</dbReference>
<evidence type="ECO:0000313" key="6">
    <source>
        <dbReference type="Proteomes" id="UP000325292"/>
    </source>
</evidence>
<evidence type="ECO:0000259" key="4">
    <source>
        <dbReference type="SMART" id="SM00986"/>
    </source>
</evidence>
<evidence type="ECO:0000256" key="1">
    <source>
        <dbReference type="ARBA" id="ARBA00022763"/>
    </source>
</evidence>
<keyword evidence="2" id="KW-0378">Hydrolase</keyword>
<dbReference type="PANTHER" id="PTHR12159:SF9">
    <property type="entry name" value="G_T MISMATCH-SPECIFIC THYMINE DNA GLYCOSYLASE"/>
    <property type="match status" value="1"/>
</dbReference>
<reference evidence="5 6" key="1">
    <citation type="journal article" date="2019" name="Sci. Rep.">
        <title>Sulfobacillus thermotolerans: new insights into resistance and metabolic capacities of acidophilic chemolithotrophs.</title>
        <authorList>
            <person name="Panyushkina A.E."/>
            <person name="Babenko V.V."/>
            <person name="Nikitina A.S."/>
            <person name="Selezneva O.V."/>
            <person name="Tsaplina I.A."/>
            <person name="Letarova M.A."/>
            <person name="Kostryukova E.S."/>
            <person name="Letarov A.V."/>
        </authorList>
    </citation>
    <scope>NUCLEOTIDE SEQUENCE [LARGE SCALE GENOMIC DNA]</scope>
    <source>
        <strain evidence="5 6">Kr1</strain>
    </source>
</reference>
<name>A0ABN5H3E9_9FIRM</name>
<organism evidence="5 6">
    <name type="scientific">Sulfobacillus thermotolerans</name>
    <dbReference type="NCBI Taxonomy" id="338644"/>
    <lineage>
        <taxon>Bacteria</taxon>
        <taxon>Bacillati</taxon>
        <taxon>Bacillota</taxon>
        <taxon>Clostridia</taxon>
        <taxon>Eubacteriales</taxon>
        <taxon>Clostridiales Family XVII. Incertae Sedis</taxon>
        <taxon>Sulfobacillus</taxon>
    </lineage>
</organism>
<accession>A0ABN5H3E9</accession>
<gene>
    <name evidence="5" type="ORF">BXT84_15215</name>
</gene>
<evidence type="ECO:0000256" key="2">
    <source>
        <dbReference type="ARBA" id="ARBA00022801"/>
    </source>
</evidence>
<dbReference type="Proteomes" id="UP000325292">
    <property type="component" value="Chromosome"/>
</dbReference>
<dbReference type="InterPro" id="IPR005122">
    <property type="entry name" value="Uracil-DNA_glycosylase-like"/>
</dbReference>
<dbReference type="InterPro" id="IPR015637">
    <property type="entry name" value="MUG/TDG"/>
</dbReference>
<feature type="domain" description="Uracil-DNA glycosylase-like" evidence="4">
    <location>
        <begin position="3"/>
        <end position="161"/>
    </location>
</feature>
<dbReference type="SMART" id="SM00986">
    <property type="entry name" value="UDG"/>
    <property type="match status" value="1"/>
</dbReference>
<dbReference type="PANTHER" id="PTHR12159">
    <property type="entry name" value="G/T AND G/U MISMATCH-SPECIFIC DNA GLYCOSYLASE"/>
    <property type="match status" value="1"/>
</dbReference>
<keyword evidence="6" id="KW-1185">Reference proteome</keyword>
<dbReference type="InterPro" id="IPR036895">
    <property type="entry name" value="Uracil-DNA_glycosylase-like_sf"/>
</dbReference>
<keyword evidence="1" id="KW-0227">DNA damage</keyword>
<proteinExistence type="predicted"/>
<dbReference type="Pfam" id="PF03167">
    <property type="entry name" value="UDG"/>
    <property type="match status" value="1"/>
</dbReference>
<dbReference type="CDD" id="cd10028">
    <property type="entry name" value="UDG-F2_TDG_MUG"/>
    <property type="match status" value="1"/>
</dbReference>
<dbReference type="EMBL" id="CP019454">
    <property type="protein sequence ID" value="AUW95135.1"/>
    <property type="molecule type" value="Genomic_DNA"/>
</dbReference>